<dbReference type="InterPro" id="IPR001909">
    <property type="entry name" value="KRAB"/>
</dbReference>
<dbReference type="InterPro" id="IPR036051">
    <property type="entry name" value="KRAB_dom_sf"/>
</dbReference>
<dbReference type="Gene3D" id="6.10.140.140">
    <property type="match status" value="1"/>
</dbReference>
<protein>
    <recommendedName>
        <fullName evidence="1">KRAB domain-containing protein</fullName>
    </recommendedName>
</protein>
<dbReference type="EMBL" id="JAULJE010000021">
    <property type="protein sequence ID" value="KAK1329640.1"/>
    <property type="molecule type" value="Genomic_DNA"/>
</dbReference>
<dbReference type="SMART" id="SM00349">
    <property type="entry name" value="KRAB"/>
    <property type="match status" value="1"/>
</dbReference>
<dbReference type="InterPro" id="IPR039938">
    <property type="entry name" value="Sp4-like"/>
</dbReference>
<dbReference type="PANTHER" id="PTHR14947">
    <property type="entry name" value="ZINC FINGER PROTEIN"/>
    <property type="match status" value="1"/>
</dbReference>
<comment type="caution">
    <text evidence="2">The sequence shown here is derived from an EMBL/GenBank/DDBJ whole genome shotgun (WGS) entry which is preliminary data.</text>
</comment>
<name>A0AA40LEE0_CNENI</name>
<dbReference type="PROSITE" id="PS50805">
    <property type="entry name" value="KRAB"/>
    <property type="match status" value="1"/>
</dbReference>
<dbReference type="GO" id="GO:0006355">
    <property type="term" value="P:regulation of DNA-templated transcription"/>
    <property type="evidence" value="ECO:0007669"/>
    <property type="project" value="InterPro"/>
</dbReference>
<dbReference type="AlphaFoldDB" id="A0AA40LEE0"/>
<reference evidence="2" key="1">
    <citation type="submission" date="2023-06" db="EMBL/GenBank/DDBJ databases">
        <title>Reference genome for the Northern bat (Eptesicus nilssonii), a most northern bat species.</title>
        <authorList>
            <person name="Laine V.N."/>
            <person name="Pulliainen A.T."/>
            <person name="Lilley T.M."/>
        </authorList>
    </citation>
    <scope>NUCLEOTIDE SEQUENCE</scope>
    <source>
        <strain evidence="2">BLF_Eptnil</strain>
        <tissue evidence="2">Kidney</tissue>
    </source>
</reference>
<organism evidence="2 3">
    <name type="scientific">Cnephaeus nilssonii</name>
    <name type="common">Northern bat</name>
    <name type="synonym">Eptesicus nilssonii</name>
    <dbReference type="NCBI Taxonomy" id="3371016"/>
    <lineage>
        <taxon>Eukaryota</taxon>
        <taxon>Metazoa</taxon>
        <taxon>Chordata</taxon>
        <taxon>Craniata</taxon>
        <taxon>Vertebrata</taxon>
        <taxon>Euteleostomi</taxon>
        <taxon>Mammalia</taxon>
        <taxon>Eutheria</taxon>
        <taxon>Laurasiatheria</taxon>
        <taxon>Chiroptera</taxon>
        <taxon>Yangochiroptera</taxon>
        <taxon>Vespertilionidae</taxon>
        <taxon>Cnephaeus</taxon>
    </lineage>
</organism>
<dbReference type="PANTHER" id="PTHR14947:SF25">
    <property type="entry name" value="C2H2-TYPE DOMAIN-CONTAINING PROTEIN"/>
    <property type="match status" value="1"/>
</dbReference>
<dbReference type="Proteomes" id="UP001177744">
    <property type="component" value="Unassembled WGS sequence"/>
</dbReference>
<dbReference type="CDD" id="cd07765">
    <property type="entry name" value="KRAB_A-box"/>
    <property type="match status" value="1"/>
</dbReference>
<evidence type="ECO:0000259" key="1">
    <source>
        <dbReference type="PROSITE" id="PS50805"/>
    </source>
</evidence>
<evidence type="ECO:0000313" key="2">
    <source>
        <dbReference type="EMBL" id="KAK1329640.1"/>
    </source>
</evidence>
<dbReference type="Pfam" id="PF01352">
    <property type="entry name" value="KRAB"/>
    <property type="match status" value="1"/>
</dbReference>
<proteinExistence type="predicted"/>
<dbReference type="SUPFAM" id="SSF109640">
    <property type="entry name" value="KRAB domain (Kruppel-associated box)"/>
    <property type="match status" value="1"/>
</dbReference>
<accession>A0AA40LEE0</accession>
<evidence type="ECO:0000313" key="3">
    <source>
        <dbReference type="Proteomes" id="UP001177744"/>
    </source>
</evidence>
<sequence>MAVAAPRHLTEDIKFEDVAIAFSQEEWGLLDEAQRLLYRDMMLENFALVASVGCWHKTKDAETSSEQSVSIAAESQVKASKTALPTQKTILCDRCLSVLKAILHLTESQAADLKQKAFFSDACVRDFCFSANPHQEQREASGEKPWKEAVDRASLVTRCSFYVSQKPFMYREVEEDFPASSGLLQHQATLSTEEPHSGRESGQSVLSENIIMSGVSVKRLPSTTRTLFNSRASTLEMGFLSVTNGGRPFDKSLTSFVMGDFTLHKGLMSVVTVRNPLAKALASFNTREFTLEKSDLNAVFVANALVTKLSSFDIREFTMEKRQTTVVTMGSPSAETLPSVSIKEFTLQKSHLSVVIVGCPSAIGLSSLNTAEVILVKGLMSVVNVGSFLDAKITSLTMREFTLEKNHMNVVIVGDALAIKMDSFNIREFTLGKSPMSVVIVESPSARAQHSLNTSEVTLGKSLMSVVFVGSPSAEGLPSLDIR</sequence>
<gene>
    <name evidence="2" type="ORF">QTO34_009822</name>
</gene>
<keyword evidence="3" id="KW-1185">Reference proteome</keyword>
<feature type="domain" description="KRAB" evidence="1">
    <location>
        <begin position="13"/>
        <end position="85"/>
    </location>
</feature>